<gene>
    <name evidence="2" type="ORF">HGA15_31815</name>
</gene>
<feature type="transmembrane region" description="Helical" evidence="1">
    <location>
        <begin position="12"/>
        <end position="30"/>
    </location>
</feature>
<evidence type="ECO:0000256" key="1">
    <source>
        <dbReference type="SAM" id="Phobius"/>
    </source>
</evidence>
<keyword evidence="3" id="KW-1185">Reference proteome</keyword>
<sequence>MSELAARQGYRLVFTVFTGAGPFVTALAVARHVEDYAAEAVVVPGFEHADAVRQFVTDLAVLITPMRSYPRGHRWIGADRPWERPGDG</sequence>
<evidence type="ECO:0000313" key="2">
    <source>
        <dbReference type="EMBL" id="NKY60646.1"/>
    </source>
</evidence>
<accession>A0A846YLV8</accession>
<reference evidence="2 3" key="1">
    <citation type="submission" date="2020-04" db="EMBL/GenBank/DDBJ databases">
        <title>MicrobeNet Type strains.</title>
        <authorList>
            <person name="Nicholson A.C."/>
        </authorList>
    </citation>
    <scope>NUCLEOTIDE SEQUENCE [LARGE SCALE GENOMIC DNA]</scope>
    <source>
        <strain evidence="2 3">JCM 3332</strain>
    </source>
</reference>
<organism evidence="2 3">
    <name type="scientific">Nocardia flavorosea</name>
    <dbReference type="NCBI Taxonomy" id="53429"/>
    <lineage>
        <taxon>Bacteria</taxon>
        <taxon>Bacillati</taxon>
        <taxon>Actinomycetota</taxon>
        <taxon>Actinomycetes</taxon>
        <taxon>Mycobacteriales</taxon>
        <taxon>Nocardiaceae</taxon>
        <taxon>Nocardia</taxon>
    </lineage>
</organism>
<protein>
    <submittedName>
        <fullName evidence="2">Uncharacterized protein</fullName>
    </submittedName>
</protein>
<dbReference type="EMBL" id="JAAXOT010000026">
    <property type="protein sequence ID" value="NKY60646.1"/>
    <property type="molecule type" value="Genomic_DNA"/>
</dbReference>
<keyword evidence="1" id="KW-1133">Transmembrane helix</keyword>
<name>A0A846YLV8_9NOCA</name>
<proteinExistence type="predicted"/>
<dbReference type="AlphaFoldDB" id="A0A846YLV8"/>
<dbReference type="Proteomes" id="UP000570678">
    <property type="component" value="Unassembled WGS sequence"/>
</dbReference>
<comment type="caution">
    <text evidence="2">The sequence shown here is derived from an EMBL/GenBank/DDBJ whole genome shotgun (WGS) entry which is preliminary data.</text>
</comment>
<keyword evidence="1" id="KW-0812">Transmembrane</keyword>
<keyword evidence="1" id="KW-0472">Membrane</keyword>
<evidence type="ECO:0000313" key="3">
    <source>
        <dbReference type="Proteomes" id="UP000570678"/>
    </source>
</evidence>